<keyword evidence="2" id="KW-1185">Reference proteome</keyword>
<proteinExistence type="predicted"/>
<organism evidence="1 2">
    <name type="scientific">Entomophthora muscae</name>
    <dbReference type="NCBI Taxonomy" id="34485"/>
    <lineage>
        <taxon>Eukaryota</taxon>
        <taxon>Fungi</taxon>
        <taxon>Fungi incertae sedis</taxon>
        <taxon>Zoopagomycota</taxon>
        <taxon>Entomophthoromycotina</taxon>
        <taxon>Entomophthoromycetes</taxon>
        <taxon>Entomophthorales</taxon>
        <taxon>Entomophthoraceae</taxon>
        <taxon>Entomophthora</taxon>
    </lineage>
</organism>
<comment type="caution">
    <text evidence="1">The sequence shown here is derived from an EMBL/GenBank/DDBJ whole genome shotgun (WGS) entry which is preliminary data.</text>
</comment>
<accession>A0ACC2TVF3</accession>
<protein>
    <submittedName>
        <fullName evidence="1">Uncharacterized protein</fullName>
    </submittedName>
</protein>
<sequence length="278" mass="30979">MNTFFLFFLPLTWALAKQNKTVEPFTVHSTVNLTDHILGLTAYDDKVILVIPQFKLPYQDIISGVNDTVFVSDDKAYAFEFDTDELIELNRDKTAFKAAVVKSAGGIESIASGSGKNLFVSIFTGNREMGTYTSTLSTYKDGAFTKLRELDGDLPAIAVSHNTKLYGILSPNKSGTPTKLIEISLQDKEKGYKVLATTKNPDNEEIRITCDKQGNIYVLWKKGVVEVYNSQGKSYSINSPTFFLKYITISNSEPQYLYLGGYNFKLPTAKPEIGRVQL</sequence>
<dbReference type="Proteomes" id="UP001165960">
    <property type="component" value="Unassembled WGS sequence"/>
</dbReference>
<name>A0ACC2TVF3_9FUNG</name>
<evidence type="ECO:0000313" key="1">
    <source>
        <dbReference type="EMBL" id="KAJ9078543.1"/>
    </source>
</evidence>
<dbReference type="EMBL" id="QTSX02002145">
    <property type="protein sequence ID" value="KAJ9078543.1"/>
    <property type="molecule type" value="Genomic_DNA"/>
</dbReference>
<reference evidence="1" key="1">
    <citation type="submission" date="2022-04" db="EMBL/GenBank/DDBJ databases">
        <title>Genome of the entomopathogenic fungus Entomophthora muscae.</title>
        <authorList>
            <person name="Elya C."/>
            <person name="Lovett B.R."/>
            <person name="Lee E."/>
            <person name="Macias A.M."/>
            <person name="Hajek A.E."/>
            <person name="De Bivort B.L."/>
            <person name="Kasson M.T."/>
            <person name="De Fine Licht H.H."/>
            <person name="Stajich J.E."/>
        </authorList>
    </citation>
    <scope>NUCLEOTIDE SEQUENCE</scope>
    <source>
        <strain evidence="1">Berkeley</strain>
    </source>
</reference>
<evidence type="ECO:0000313" key="2">
    <source>
        <dbReference type="Proteomes" id="UP001165960"/>
    </source>
</evidence>
<gene>
    <name evidence="1" type="ORF">DSO57_1005689</name>
</gene>